<dbReference type="Gene3D" id="3.40.50.1820">
    <property type="entry name" value="alpha/beta hydrolase"/>
    <property type="match status" value="1"/>
</dbReference>
<reference evidence="2 3" key="1">
    <citation type="submission" date="2023-02" db="EMBL/GenBank/DDBJ databases">
        <title>Description and genomic characterization of Microbulbifer bruguierae sp. nov., isolated from the sediment of mangrove plant Bruguiera sexangula.</title>
        <authorList>
            <person name="Long M."/>
        </authorList>
    </citation>
    <scope>NUCLEOTIDE SEQUENCE [LARGE SCALE GENOMIC DNA]</scope>
    <source>
        <strain evidence="2 3">H12</strain>
    </source>
</reference>
<dbReference type="PROSITE" id="PS51257">
    <property type="entry name" value="PROKAR_LIPOPROTEIN"/>
    <property type="match status" value="1"/>
</dbReference>
<feature type="domain" description="Serine aminopeptidase S33" evidence="1">
    <location>
        <begin position="130"/>
        <end position="258"/>
    </location>
</feature>
<keyword evidence="2" id="KW-0378">Hydrolase</keyword>
<gene>
    <name evidence="2" type="ORF">PVT68_01465</name>
</gene>
<evidence type="ECO:0000259" key="1">
    <source>
        <dbReference type="Pfam" id="PF12146"/>
    </source>
</evidence>
<dbReference type="Pfam" id="PF12146">
    <property type="entry name" value="Hydrolase_4"/>
    <property type="match status" value="1"/>
</dbReference>
<accession>A0ABY8NDI5</accession>
<dbReference type="InterPro" id="IPR051044">
    <property type="entry name" value="MAG_DAG_Lipase"/>
</dbReference>
<protein>
    <submittedName>
        <fullName evidence="2">Alpha/beta fold hydrolase</fullName>
    </submittedName>
</protein>
<sequence length="352" mass="37949">MINKRQKNSHEGRATASLLCALISLLSVSLGGCAQMVTSYIEARSISPEDATNASKEVLAEMSKGGFSGFSSEEYCPEGSLPCLRYLKAGAAPISEIEELAYDFKLQNLAAAAGERISLQLSRKDSAPFQGLVVLLHGFRAAKEDMLATAIYFRFLGFDVLAPDLLGHGESEGRLGFGITDGEYLNELLDAQAGPSRPIFLVGNSMGALAALELTKHRTDITGVILQAPMLPFDEAAVRIARQFSPLRSALIPDNSIRQGAITALEHRGLTIADTDIRPALTKSAVPILLLASPDDTVSPLSYFSDIQGPQLSVVQIPERSHFGMALIGQQQHATIHAWLQTTREHPEQQPN</sequence>
<dbReference type="EMBL" id="CP118605">
    <property type="protein sequence ID" value="WGL16981.1"/>
    <property type="molecule type" value="Genomic_DNA"/>
</dbReference>
<dbReference type="PRINTS" id="PR00111">
    <property type="entry name" value="ABHYDROLASE"/>
</dbReference>
<dbReference type="PANTHER" id="PTHR11614">
    <property type="entry name" value="PHOSPHOLIPASE-RELATED"/>
    <property type="match status" value="1"/>
</dbReference>
<organism evidence="2 3">
    <name type="scientific">Microbulbifer bruguierae</name>
    <dbReference type="NCBI Taxonomy" id="3029061"/>
    <lineage>
        <taxon>Bacteria</taxon>
        <taxon>Pseudomonadati</taxon>
        <taxon>Pseudomonadota</taxon>
        <taxon>Gammaproteobacteria</taxon>
        <taxon>Cellvibrionales</taxon>
        <taxon>Microbulbiferaceae</taxon>
        <taxon>Microbulbifer</taxon>
    </lineage>
</organism>
<evidence type="ECO:0000313" key="2">
    <source>
        <dbReference type="EMBL" id="WGL16981.1"/>
    </source>
</evidence>
<dbReference type="Proteomes" id="UP001236500">
    <property type="component" value="Chromosome"/>
</dbReference>
<keyword evidence="3" id="KW-1185">Reference proteome</keyword>
<dbReference type="SUPFAM" id="SSF53474">
    <property type="entry name" value="alpha/beta-Hydrolases"/>
    <property type="match status" value="1"/>
</dbReference>
<dbReference type="GO" id="GO:0016787">
    <property type="term" value="F:hydrolase activity"/>
    <property type="evidence" value="ECO:0007669"/>
    <property type="project" value="UniProtKB-KW"/>
</dbReference>
<dbReference type="InterPro" id="IPR029058">
    <property type="entry name" value="AB_hydrolase_fold"/>
</dbReference>
<proteinExistence type="predicted"/>
<dbReference type="RefSeq" id="WP_280320800.1">
    <property type="nucleotide sequence ID" value="NZ_CP118605.1"/>
</dbReference>
<dbReference type="InterPro" id="IPR022742">
    <property type="entry name" value="Hydrolase_4"/>
</dbReference>
<dbReference type="InterPro" id="IPR000073">
    <property type="entry name" value="AB_hydrolase_1"/>
</dbReference>
<name>A0ABY8NDI5_9GAMM</name>
<evidence type="ECO:0000313" key="3">
    <source>
        <dbReference type="Proteomes" id="UP001236500"/>
    </source>
</evidence>